<gene>
    <name evidence="1" type="ORF">GS397_23640</name>
</gene>
<dbReference type="AlphaFoldDB" id="A0A6P1GPD0"/>
<dbReference type="EMBL" id="CP047218">
    <property type="protein sequence ID" value="QHD69732.1"/>
    <property type="molecule type" value="Genomic_DNA"/>
</dbReference>
<reference evidence="1 2" key="1">
    <citation type="submission" date="2019-12" db="EMBL/GenBank/DDBJ databases">
        <title>Functional and genomic insights into the Sphingobium yanoikuyae YC-JY1, a bacterium efficiently degrading bisphenol A.</title>
        <authorList>
            <person name="Jia Y."/>
            <person name="Li X."/>
            <person name="Wang J."/>
            <person name="Eltoukhy A."/>
            <person name="Lamraoui I."/>
            <person name="Yan Y."/>
        </authorList>
    </citation>
    <scope>NUCLEOTIDE SEQUENCE [LARGE SCALE GENOMIC DNA]</scope>
    <source>
        <strain evidence="1 2">YC-JY1</strain>
    </source>
</reference>
<evidence type="ECO:0000313" key="2">
    <source>
        <dbReference type="Proteomes" id="UP000464086"/>
    </source>
</evidence>
<proteinExistence type="predicted"/>
<sequence length="181" mass="20583">MTKNQGGDLEKIKVRWVDTMHTGDDFDLILQALEVGLDEGPLMLVPRRRRPAPQAEASYHAQVFENPDWLRAHFSEHESELNHEFWIGICENLDCQRRDTATAALWHFCRLTDALAGRNKKGRRLAQSIRENKGERELTYGAIPAPPQDSFDAVLENVGDAFDDVALLHKDLPRTILISRG</sequence>
<dbReference type="RefSeq" id="WP_159367807.1">
    <property type="nucleotide sequence ID" value="NZ_CP047218.1"/>
</dbReference>
<dbReference type="Proteomes" id="UP000464086">
    <property type="component" value="Chromosome"/>
</dbReference>
<evidence type="ECO:0000313" key="1">
    <source>
        <dbReference type="EMBL" id="QHD69732.1"/>
    </source>
</evidence>
<accession>A0A6P1GPD0</accession>
<organism evidence="1 2">
    <name type="scientific">Sphingobium yanoikuyae</name>
    <name type="common">Sphingomonas yanoikuyae</name>
    <dbReference type="NCBI Taxonomy" id="13690"/>
    <lineage>
        <taxon>Bacteria</taxon>
        <taxon>Pseudomonadati</taxon>
        <taxon>Pseudomonadota</taxon>
        <taxon>Alphaproteobacteria</taxon>
        <taxon>Sphingomonadales</taxon>
        <taxon>Sphingomonadaceae</taxon>
        <taxon>Sphingobium</taxon>
    </lineage>
</organism>
<name>A0A6P1GPD0_SPHYA</name>
<protein>
    <submittedName>
        <fullName evidence="1">Uncharacterized protein</fullName>
    </submittedName>
</protein>